<feature type="region of interest" description="Disordered" evidence="1">
    <location>
        <begin position="1"/>
        <end position="30"/>
    </location>
</feature>
<dbReference type="EMBL" id="JAIQCV010000013">
    <property type="protein sequence ID" value="KAH1031531.1"/>
    <property type="molecule type" value="Genomic_DNA"/>
</dbReference>
<evidence type="ECO:0000256" key="1">
    <source>
        <dbReference type="SAM" id="MobiDB-lite"/>
    </source>
</evidence>
<reference evidence="2 3" key="1">
    <citation type="journal article" date="2021" name="Plant Biotechnol. J.">
        <title>Multi-omics assisted identification of the key and species-specific regulatory components of drought-tolerant mechanisms in Gossypium stocksii.</title>
        <authorList>
            <person name="Yu D."/>
            <person name="Ke L."/>
            <person name="Zhang D."/>
            <person name="Wu Y."/>
            <person name="Sun Y."/>
            <person name="Mei J."/>
            <person name="Sun J."/>
            <person name="Sun Y."/>
        </authorList>
    </citation>
    <scope>NUCLEOTIDE SEQUENCE [LARGE SCALE GENOMIC DNA]</scope>
    <source>
        <strain evidence="3">cv. E1</strain>
        <tissue evidence="2">Leaf</tissue>
    </source>
</reference>
<feature type="region of interest" description="Disordered" evidence="1">
    <location>
        <begin position="50"/>
        <end position="69"/>
    </location>
</feature>
<proteinExistence type="predicted"/>
<feature type="compositionally biased region" description="Low complexity" evidence="1">
    <location>
        <begin position="54"/>
        <end position="63"/>
    </location>
</feature>
<gene>
    <name evidence="2" type="ORF">J1N35_043705</name>
</gene>
<keyword evidence="3" id="KW-1185">Reference proteome</keyword>
<feature type="compositionally biased region" description="Basic and acidic residues" evidence="1">
    <location>
        <begin position="1"/>
        <end position="15"/>
    </location>
</feature>
<evidence type="ECO:0000313" key="2">
    <source>
        <dbReference type="EMBL" id="KAH1031531.1"/>
    </source>
</evidence>
<comment type="caution">
    <text evidence="2">The sequence shown here is derived from an EMBL/GenBank/DDBJ whole genome shotgun (WGS) entry which is preliminary data.</text>
</comment>
<name>A0A9D3U844_9ROSI</name>
<accession>A0A9D3U844</accession>
<evidence type="ECO:0000313" key="3">
    <source>
        <dbReference type="Proteomes" id="UP000828251"/>
    </source>
</evidence>
<dbReference type="AlphaFoldDB" id="A0A9D3U844"/>
<dbReference type="Proteomes" id="UP000828251">
    <property type="component" value="Unassembled WGS sequence"/>
</dbReference>
<organism evidence="2 3">
    <name type="scientific">Gossypium stocksii</name>
    <dbReference type="NCBI Taxonomy" id="47602"/>
    <lineage>
        <taxon>Eukaryota</taxon>
        <taxon>Viridiplantae</taxon>
        <taxon>Streptophyta</taxon>
        <taxon>Embryophyta</taxon>
        <taxon>Tracheophyta</taxon>
        <taxon>Spermatophyta</taxon>
        <taxon>Magnoliopsida</taxon>
        <taxon>eudicotyledons</taxon>
        <taxon>Gunneridae</taxon>
        <taxon>Pentapetalae</taxon>
        <taxon>rosids</taxon>
        <taxon>malvids</taxon>
        <taxon>Malvales</taxon>
        <taxon>Malvaceae</taxon>
        <taxon>Malvoideae</taxon>
        <taxon>Gossypium</taxon>
    </lineage>
</organism>
<protein>
    <submittedName>
        <fullName evidence="2">Uncharacterized protein</fullName>
    </submittedName>
</protein>
<sequence length="114" mass="12861">MFDSSRKVVGKEMESHVPIQEQATTTNNNTGNAFRNMFLIMMAQLFDQFMGNEQEQQPQQLQHPPQPQPKVVHLAQHAPSMLAATPPKADHAQEILKRGIKEFLGDKVDDPHCS</sequence>